<dbReference type="Gene3D" id="1.20.5.3310">
    <property type="match status" value="1"/>
</dbReference>
<dbReference type="OrthoDB" id="3267321at2"/>
<keyword evidence="2" id="KW-0813">Transport</keyword>
<dbReference type="EMBL" id="LT629695">
    <property type="protein sequence ID" value="SDH75953.1"/>
    <property type="molecule type" value="Genomic_DNA"/>
</dbReference>
<accession>A0A1G8F1E0</accession>
<keyword evidence="4" id="KW-0653">Protein transport</keyword>
<evidence type="ECO:0000256" key="7">
    <source>
        <dbReference type="ARBA" id="ARBA00023136"/>
    </source>
</evidence>
<dbReference type="AlphaFoldDB" id="A0A1G8F1E0"/>
<keyword evidence="7" id="KW-0472">Membrane</keyword>
<evidence type="ECO:0000256" key="3">
    <source>
        <dbReference type="ARBA" id="ARBA00022692"/>
    </source>
</evidence>
<keyword evidence="6" id="KW-0811">Translocation</keyword>
<gene>
    <name evidence="9" type="ORF">SAMN04489720_2286</name>
</gene>
<evidence type="ECO:0000256" key="1">
    <source>
        <dbReference type="ARBA" id="ARBA00004167"/>
    </source>
</evidence>
<evidence type="ECO:0000256" key="5">
    <source>
        <dbReference type="ARBA" id="ARBA00022989"/>
    </source>
</evidence>
<proteinExistence type="predicted"/>
<dbReference type="GO" id="GO:0015031">
    <property type="term" value="P:protein transport"/>
    <property type="evidence" value="ECO:0007669"/>
    <property type="project" value="UniProtKB-KW"/>
</dbReference>
<keyword evidence="3" id="KW-0812">Transmembrane</keyword>
<organism evidence="9 10">
    <name type="scientific">Agrococcus jejuensis</name>
    <dbReference type="NCBI Taxonomy" id="399736"/>
    <lineage>
        <taxon>Bacteria</taxon>
        <taxon>Bacillati</taxon>
        <taxon>Actinomycetota</taxon>
        <taxon>Actinomycetes</taxon>
        <taxon>Micrococcales</taxon>
        <taxon>Microbacteriaceae</taxon>
        <taxon>Agrococcus</taxon>
    </lineage>
</organism>
<evidence type="ECO:0000256" key="6">
    <source>
        <dbReference type="ARBA" id="ARBA00023010"/>
    </source>
</evidence>
<evidence type="ECO:0000256" key="8">
    <source>
        <dbReference type="SAM" id="MobiDB-lite"/>
    </source>
</evidence>
<name>A0A1G8F1E0_9MICO</name>
<keyword evidence="5" id="KW-1133">Transmembrane helix</keyword>
<evidence type="ECO:0000256" key="2">
    <source>
        <dbReference type="ARBA" id="ARBA00022448"/>
    </source>
</evidence>
<sequence>MIGVSLEKLVVVLVVAALVLGPTRLPAYAERVGAWARGLRTFVDAARARAETDLGVPVRADEWQREVQRYDPRRIVREALGEPVVANAAPAALAAPVAHPMPDDIGVHGTLADVEPAPVATRTRWVVAGGSSGHPRRIRVVEPIEPEPETDAASESAASASLRTADAPAA</sequence>
<dbReference type="RefSeq" id="WP_092505117.1">
    <property type="nucleotide sequence ID" value="NZ_LT629695.1"/>
</dbReference>
<evidence type="ECO:0000256" key="4">
    <source>
        <dbReference type="ARBA" id="ARBA00022927"/>
    </source>
</evidence>
<evidence type="ECO:0000313" key="10">
    <source>
        <dbReference type="Proteomes" id="UP000198822"/>
    </source>
</evidence>
<evidence type="ECO:0000313" key="9">
    <source>
        <dbReference type="EMBL" id="SDH75953.1"/>
    </source>
</evidence>
<protein>
    <submittedName>
        <fullName evidence="9">Sec-independent protein translocase protein TatB</fullName>
    </submittedName>
</protein>
<dbReference type="Proteomes" id="UP000198822">
    <property type="component" value="Chromosome I"/>
</dbReference>
<keyword evidence="10" id="KW-1185">Reference proteome</keyword>
<dbReference type="GO" id="GO:0016020">
    <property type="term" value="C:membrane"/>
    <property type="evidence" value="ECO:0007669"/>
    <property type="project" value="UniProtKB-ARBA"/>
</dbReference>
<dbReference type="PRINTS" id="PR01506">
    <property type="entry name" value="TATBPROTEIN"/>
</dbReference>
<dbReference type="STRING" id="399736.SAMN04489720_2286"/>
<reference evidence="10" key="1">
    <citation type="submission" date="2016-10" db="EMBL/GenBank/DDBJ databases">
        <authorList>
            <person name="Varghese N."/>
            <person name="Submissions S."/>
        </authorList>
    </citation>
    <scope>NUCLEOTIDE SEQUENCE [LARGE SCALE GENOMIC DNA]</scope>
    <source>
        <strain evidence="10">DSM 22002</strain>
    </source>
</reference>
<comment type="subcellular location">
    <subcellularLocation>
        <location evidence="1">Membrane</location>
        <topology evidence="1">Single-pass membrane protein</topology>
    </subcellularLocation>
</comment>
<feature type="region of interest" description="Disordered" evidence="8">
    <location>
        <begin position="140"/>
        <end position="170"/>
    </location>
</feature>
<dbReference type="InterPro" id="IPR003369">
    <property type="entry name" value="TatA/B/E"/>
</dbReference>
<dbReference type="Pfam" id="PF02416">
    <property type="entry name" value="TatA_B_E"/>
    <property type="match status" value="1"/>
</dbReference>